<dbReference type="PROSITE" id="PS52016">
    <property type="entry name" value="TONB_DEPENDENT_REC_3"/>
    <property type="match status" value="1"/>
</dbReference>
<name>A0A921TF00_9GAMM</name>
<evidence type="ECO:0000256" key="10">
    <source>
        <dbReference type="SAM" id="SignalP"/>
    </source>
</evidence>
<dbReference type="Pfam" id="PF00593">
    <property type="entry name" value="TonB_dep_Rec_b-barrel"/>
    <property type="match status" value="1"/>
</dbReference>
<keyword evidence="5 9" id="KW-0798">TonB box</keyword>
<comment type="similarity">
    <text evidence="8 9">Belongs to the TonB-dependent receptor family.</text>
</comment>
<evidence type="ECO:0000256" key="8">
    <source>
        <dbReference type="PROSITE-ProRule" id="PRU01360"/>
    </source>
</evidence>
<dbReference type="NCBIfam" id="TIGR01778">
    <property type="entry name" value="TonB-copper"/>
    <property type="match status" value="1"/>
</dbReference>
<keyword evidence="13" id="KW-0675">Receptor</keyword>
<gene>
    <name evidence="13" type="ORF">CR938_13305</name>
</gene>
<dbReference type="InterPro" id="IPR012910">
    <property type="entry name" value="Plug_dom"/>
</dbReference>
<dbReference type="InterPro" id="IPR037066">
    <property type="entry name" value="Plug_dom_sf"/>
</dbReference>
<proteinExistence type="inferred from homology"/>
<dbReference type="AlphaFoldDB" id="A0A921TF00"/>
<dbReference type="RefSeq" id="WP_162125460.1">
    <property type="nucleotide sequence ID" value="NZ_PDWK01000097.1"/>
</dbReference>
<dbReference type="EMBL" id="PDWK01000097">
    <property type="protein sequence ID" value="KAF1684948.1"/>
    <property type="molecule type" value="Genomic_DNA"/>
</dbReference>
<dbReference type="GO" id="GO:0009279">
    <property type="term" value="C:cell outer membrane"/>
    <property type="evidence" value="ECO:0007669"/>
    <property type="project" value="UniProtKB-SubCell"/>
</dbReference>
<evidence type="ECO:0000313" key="14">
    <source>
        <dbReference type="Proteomes" id="UP000717981"/>
    </source>
</evidence>
<evidence type="ECO:0000313" key="13">
    <source>
        <dbReference type="EMBL" id="KAF1684948.1"/>
    </source>
</evidence>
<evidence type="ECO:0000259" key="11">
    <source>
        <dbReference type="Pfam" id="PF00593"/>
    </source>
</evidence>
<keyword evidence="7 8" id="KW-0998">Cell outer membrane</keyword>
<dbReference type="PANTHER" id="PTHR30069:SF49">
    <property type="entry name" value="OUTER MEMBRANE PROTEIN C"/>
    <property type="match status" value="1"/>
</dbReference>
<dbReference type="GO" id="GO:0044718">
    <property type="term" value="P:siderophore transmembrane transport"/>
    <property type="evidence" value="ECO:0007669"/>
    <property type="project" value="TreeGrafter"/>
</dbReference>
<dbReference type="SUPFAM" id="SSF56935">
    <property type="entry name" value="Porins"/>
    <property type="match status" value="1"/>
</dbReference>
<evidence type="ECO:0000256" key="6">
    <source>
        <dbReference type="ARBA" id="ARBA00023136"/>
    </source>
</evidence>
<evidence type="ECO:0000256" key="9">
    <source>
        <dbReference type="RuleBase" id="RU003357"/>
    </source>
</evidence>
<comment type="caution">
    <text evidence="13">The sequence shown here is derived from an EMBL/GenBank/DDBJ whole genome shotgun (WGS) entry which is preliminary data.</text>
</comment>
<dbReference type="InterPro" id="IPR039426">
    <property type="entry name" value="TonB-dep_rcpt-like"/>
</dbReference>
<sequence>MHTRSRRAPRASGLFLAVSAALSCAPVPAATAPDPVTLDAIVVTDSAPRAALTWQTDPRLPRQPVPASDGADYLKTIPGFAALRNGGSNGDPVLRGMSGSRLNLLGNDGAMPGACPGRMDNPTSYVAPETFDRLVVVKGPQTVRWGPGASAGTVRFEREAPRFDRAEVRMRGSVLAGSSGRRDQVAELAAGAARGHARLAATRSRADDYRDGDGRRVPSAWDKWNADLALAWTPDAATLVELDIGAGDGRARYAGRGMDGTMFRRDSRTLKLEHGGLPGVWNTLRASAYDNRVDHLMDNYHLRRPNPHGAMPMAMASNVGRHTRGGRVEAEASGGDWELFVGVDGQDSRHRGRSAAGEGAYLHQPWTGDARLGHAGLFAEGSWMPQPRARWVAGLRLDRARAEDRRLRLGSGMMARPNPTAGQIRHQTLPGGFLRYEHALAGTPLDLYAGLGHARRMPDYWELFSPDHGPAGAANAFAGIRPERTTQLDVGLAYRAARLEAWLSAYAGRVDDFILFTYRDGGMMGATTEAGNVDVRTHGAEAGLRWQPHPQWTLGGSLAWAHGDNRTHGRPLAQIPPLESRWSLAWDNGRWSAGALLRMVAAQDRVAVGQGNVAGRDLGPSAGFATLALNAGMRLDARWTLAVGVDNVFDRAYSEHLNLAGSADFGWPADPVRINEPGRAAWLKLTLDY</sequence>
<comment type="subcellular location">
    <subcellularLocation>
        <location evidence="1 8">Cell outer membrane</location>
        <topology evidence="1 8">Multi-pass membrane protein</topology>
    </subcellularLocation>
</comment>
<dbReference type="CDD" id="cd01347">
    <property type="entry name" value="ligand_gated_channel"/>
    <property type="match status" value="1"/>
</dbReference>
<keyword evidence="10" id="KW-0732">Signal</keyword>
<evidence type="ECO:0000256" key="4">
    <source>
        <dbReference type="ARBA" id="ARBA00022692"/>
    </source>
</evidence>
<feature type="domain" description="TonB-dependent receptor-like beta-barrel" evidence="11">
    <location>
        <begin position="205"/>
        <end position="648"/>
    </location>
</feature>
<evidence type="ECO:0000259" key="12">
    <source>
        <dbReference type="Pfam" id="PF07715"/>
    </source>
</evidence>
<dbReference type="Gene3D" id="2.170.130.10">
    <property type="entry name" value="TonB-dependent receptor, plug domain"/>
    <property type="match status" value="1"/>
</dbReference>
<evidence type="ECO:0000256" key="5">
    <source>
        <dbReference type="ARBA" id="ARBA00023077"/>
    </source>
</evidence>
<keyword evidence="4 8" id="KW-0812">Transmembrane</keyword>
<evidence type="ECO:0000256" key="1">
    <source>
        <dbReference type="ARBA" id="ARBA00004571"/>
    </source>
</evidence>
<protein>
    <submittedName>
        <fullName evidence="13">TonB-dependent copper receptor</fullName>
    </submittedName>
</protein>
<dbReference type="PROSITE" id="PS51257">
    <property type="entry name" value="PROKAR_LIPOPROTEIN"/>
    <property type="match status" value="1"/>
</dbReference>
<dbReference type="Proteomes" id="UP000717981">
    <property type="component" value="Unassembled WGS sequence"/>
</dbReference>
<dbReference type="Pfam" id="PF07715">
    <property type="entry name" value="Plug"/>
    <property type="match status" value="1"/>
</dbReference>
<evidence type="ECO:0000256" key="7">
    <source>
        <dbReference type="ARBA" id="ARBA00023237"/>
    </source>
</evidence>
<keyword evidence="6 8" id="KW-0472">Membrane</keyword>
<feature type="domain" description="TonB-dependent receptor plug" evidence="12">
    <location>
        <begin position="66"/>
        <end position="153"/>
    </location>
</feature>
<evidence type="ECO:0000256" key="2">
    <source>
        <dbReference type="ARBA" id="ARBA00022448"/>
    </source>
</evidence>
<keyword evidence="14" id="KW-1185">Reference proteome</keyword>
<dbReference type="InterPro" id="IPR036942">
    <property type="entry name" value="Beta-barrel_TonB_sf"/>
</dbReference>
<evidence type="ECO:0000256" key="3">
    <source>
        <dbReference type="ARBA" id="ARBA00022452"/>
    </source>
</evidence>
<dbReference type="InterPro" id="IPR010100">
    <property type="entry name" value="TonB-dep_Cu_rcpt"/>
</dbReference>
<dbReference type="GO" id="GO:0015344">
    <property type="term" value="F:siderophore uptake transmembrane transporter activity"/>
    <property type="evidence" value="ECO:0007669"/>
    <property type="project" value="TreeGrafter"/>
</dbReference>
<dbReference type="OrthoDB" id="5332150at2"/>
<organism evidence="13 14">
    <name type="scientific">Pseudoxanthomonas taiwanensis</name>
    <dbReference type="NCBI Taxonomy" id="176598"/>
    <lineage>
        <taxon>Bacteria</taxon>
        <taxon>Pseudomonadati</taxon>
        <taxon>Pseudomonadota</taxon>
        <taxon>Gammaproteobacteria</taxon>
        <taxon>Lysobacterales</taxon>
        <taxon>Lysobacteraceae</taxon>
        <taxon>Pseudoxanthomonas</taxon>
    </lineage>
</organism>
<reference evidence="13" key="1">
    <citation type="submission" date="2017-10" db="EMBL/GenBank/DDBJ databases">
        <title>Whole genome sequencing of members of genus Pseudoxanthomonas.</title>
        <authorList>
            <person name="Kumar S."/>
            <person name="Bansal K."/>
            <person name="Kaur A."/>
            <person name="Patil P."/>
            <person name="Sharma S."/>
            <person name="Patil P.B."/>
        </authorList>
    </citation>
    <scope>NUCLEOTIDE SEQUENCE</scope>
    <source>
        <strain evidence="13">DSM 22914</strain>
    </source>
</reference>
<dbReference type="InterPro" id="IPR000531">
    <property type="entry name" value="Beta-barrel_TonB"/>
</dbReference>
<dbReference type="PANTHER" id="PTHR30069">
    <property type="entry name" value="TONB-DEPENDENT OUTER MEMBRANE RECEPTOR"/>
    <property type="match status" value="1"/>
</dbReference>
<feature type="signal peptide" evidence="10">
    <location>
        <begin position="1"/>
        <end position="29"/>
    </location>
</feature>
<accession>A0A921TF00</accession>
<dbReference type="Gene3D" id="2.40.170.20">
    <property type="entry name" value="TonB-dependent receptor, beta-barrel domain"/>
    <property type="match status" value="1"/>
</dbReference>
<keyword evidence="3 8" id="KW-1134">Transmembrane beta strand</keyword>
<feature type="chain" id="PRO_5037157556" evidence="10">
    <location>
        <begin position="30"/>
        <end position="689"/>
    </location>
</feature>
<keyword evidence="2 8" id="KW-0813">Transport</keyword>